<protein>
    <submittedName>
        <fullName evidence="1">DUF3037 domain-containing protein</fullName>
    </submittedName>
</protein>
<dbReference type="RefSeq" id="WP_378574686.1">
    <property type="nucleotide sequence ID" value="NZ_JBHSFQ010000012.1"/>
</dbReference>
<organism evidence="1 2">
    <name type="scientific">Nocardiopsis mangrovi</name>
    <dbReference type="NCBI Taxonomy" id="1179818"/>
    <lineage>
        <taxon>Bacteria</taxon>
        <taxon>Bacillati</taxon>
        <taxon>Actinomycetota</taxon>
        <taxon>Actinomycetes</taxon>
        <taxon>Streptosporangiales</taxon>
        <taxon>Nocardiopsidaceae</taxon>
        <taxon>Nocardiopsis</taxon>
    </lineage>
</organism>
<accession>A0ABV9DXF2</accession>
<dbReference type="Proteomes" id="UP001595923">
    <property type="component" value="Unassembled WGS sequence"/>
</dbReference>
<dbReference type="Pfam" id="PF11236">
    <property type="entry name" value="DUF3037"/>
    <property type="match status" value="1"/>
</dbReference>
<keyword evidence="2" id="KW-1185">Reference proteome</keyword>
<dbReference type="EMBL" id="JBHSFQ010000012">
    <property type="protein sequence ID" value="MFC4563004.1"/>
    <property type="molecule type" value="Genomic_DNA"/>
</dbReference>
<comment type="caution">
    <text evidence="1">The sequence shown here is derived from an EMBL/GenBank/DDBJ whole genome shotgun (WGS) entry which is preliminary data.</text>
</comment>
<reference evidence="2" key="1">
    <citation type="journal article" date="2019" name="Int. J. Syst. Evol. Microbiol.">
        <title>The Global Catalogue of Microorganisms (GCM) 10K type strain sequencing project: providing services to taxonomists for standard genome sequencing and annotation.</title>
        <authorList>
            <consortium name="The Broad Institute Genomics Platform"/>
            <consortium name="The Broad Institute Genome Sequencing Center for Infectious Disease"/>
            <person name="Wu L."/>
            <person name="Ma J."/>
        </authorList>
    </citation>
    <scope>NUCLEOTIDE SEQUENCE [LARGE SCALE GENOMIC DNA]</scope>
    <source>
        <strain evidence="2">XZYJ18</strain>
    </source>
</reference>
<proteinExistence type="predicted"/>
<dbReference type="InterPro" id="IPR021398">
    <property type="entry name" value="DUF3037"/>
</dbReference>
<name>A0ABV9DXF2_9ACTN</name>
<gene>
    <name evidence="1" type="ORF">ACFO4E_14160</name>
</gene>
<evidence type="ECO:0000313" key="2">
    <source>
        <dbReference type="Proteomes" id="UP001595923"/>
    </source>
</evidence>
<sequence length="126" mass="13483">MKRDVFEYALVRVVPRLERGEQVNAGVIVYCKARSFLAARCAVDEARLRALDASVDVAGVALALEAVERVCRGGPGAGAAGREDAGRRFRWLTAPRSTIVQPGPIHTGLTVDPEGDLERLAESLVG</sequence>
<evidence type="ECO:0000313" key="1">
    <source>
        <dbReference type="EMBL" id="MFC4563004.1"/>
    </source>
</evidence>